<dbReference type="EMBL" id="JACOOR010000002">
    <property type="protein sequence ID" value="MBC5658766.1"/>
    <property type="molecule type" value="Genomic_DNA"/>
</dbReference>
<dbReference type="Pfam" id="PF02779">
    <property type="entry name" value="Transket_pyr"/>
    <property type="match status" value="1"/>
</dbReference>
<proteinExistence type="predicted"/>
<dbReference type="GO" id="GO:0004591">
    <property type="term" value="F:oxoglutarate dehydrogenase (succinyl-transferring) activity"/>
    <property type="evidence" value="ECO:0007669"/>
    <property type="project" value="UniProtKB-EC"/>
</dbReference>
<dbReference type="Proteomes" id="UP000649345">
    <property type="component" value="Unassembled WGS sequence"/>
</dbReference>
<comment type="catalytic activity">
    <reaction evidence="4">
        <text>N(6)-[(R)-lipoyl]-L-lysyl-[protein] + 2-oxoglutarate + H(+) = N(6)-[(R)-S(8)-succinyldihydrolipoyl]-L-lysyl-[protein] + CO2</text>
        <dbReference type="Rhea" id="RHEA:12188"/>
        <dbReference type="Rhea" id="RHEA-COMP:10474"/>
        <dbReference type="Rhea" id="RHEA-COMP:20092"/>
        <dbReference type="ChEBI" id="CHEBI:15378"/>
        <dbReference type="ChEBI" id="CHEBI:16526"/>
        <dbReference type="ChEBI" id="CHEBI:16810"/>
        <dbReference type="ChEBI" id="CHEBI:83099"/>
        <dbReference type="ChEBI" id="CHEBI:83120"/>
        <dbReference type="EC" id="1.2.4.2"/>
    </reaction>
</comment>
<dbReference type="SUPFAM" id="SSF52518">
    <property type="entry name" value="Thiamin diphosphate-binding fold (THDP-binding)"/>
    <property type="match status" value="2"/>
</dbReference>
<evidence type="ECO:0000256" key="1">
    <source>
        <dbReference type="ARBA" id="ARBA00001964"/>
    </source>
</evidence>
<feature type="domain" description="Transketolase-like pyrimidine-binding" evidence="5">
    <location>
        <begin position="479"/>
        <end position="652"/>
    </location>
</feature>
<name>A0A923RLW4_9FIRM</name>
<dbReference type="SMART" id="SM00861">
    <property type="entry name" value="Transket_pyr"/>
    <property type="match status" value="1"/>
</dbReference>
<dbReference type="Gene3D" id="3.40.50.920">
    <property type="match status" value="1"/>
</dbReference>
<comment type="caution">
    <text evidence="6">The sequence shown here is derived from an EMBL/GenBank/DDBJ whole genome shotgun (WGS) entry which is preliminary data.</text>
</comment>
<evidence type="ECO:0000256" key="3">
    <source>
        <dbReference type="ARBA" id="ARBA00023052"/>
    </source>
</evidence>
<dbReference type="InterPro" id="IPR005475">
    <property type="entry name" value="Transketolase-like_Pyr-bd"/>
</dbReference>
<protein>
    <submittedName>
        <fullName evidence="6">Dehydrogenase</fullName>
    </submittedName>
</protein>
<sequence length="826" mass="91762">MPKSLYVDPDKMRAEGKITFKDIPINVYKKTVKEEVEEGNYTKEDLLRIYRDMTICREFEDMLNQIKTQAKYADVETTYPGPAHLSLGQEAAAVGEAYLLGKEDFTFGSHRSHSEILAKGLSCIQKLDDKELMDTMENFFDGKTLKAIQTVSKAEGDVKELAIEFLVYGALAELFARENGFHKGLGGSMHAFFLPFGIYPNNALVGGSATIATGASLFKKCNDKEGVVVANLGDGSMGRGPVWEALSFATMDQYRTLWEEGRKGGLPLIFNINNNSYGMGGQTCGETMGYGELARMGAGVTESQLHAERVDGYNPLAVIDAYRRKLPLVKSGEGPVFLDVVTYRLLGHSTSDQNAYRTKEEIEAWKAQDPIVTFRKAIVDAGIAEDSEIEAIWAKTKERMARICRLAADKEASPYLDFDKDPAIVERVMLNNGKQRSMDTSRTPATTGPKESCKRYNDIQKKIRTHYIDGTEVSSMKRYNIRDAIFEPMFNKYYEDPTLIAYGEDVRDWGGAFAVYRGFTDVIPYSRLFNSPISETAIVGTGVGYTMCGGRAVVELMYGDFIGCCGDEIFNQMAKWQAMSAGILKMPLILRVSVGSKYGAQHSQDWTAMCAHVPGLKVCFPATPYEAKGLMQAALNGTDPVVFFESQRIYDVGEKFHEGGVPKEEYEITMGDVDVITTGSDITILTVGATLYRAYDAVKELKEKYGISAELINLHSLVPLDYTKILESVKKTGKVVLASDACARGSFLDEVAKNITTLAFDYLDAPPAVVGAQNWITPPFEYDKYFFPQKEWILDAINEKIMPLKDYKPVTNVTAEEEIRKLKLGV</sequence>
<keyword evidence="7" id="KW-1185">Reference proteome</keyword>
<evidence type="ECO:0000313" key="7">
    <source>
        <dbReference type="Proteomes" id="UP000649345"/>
    </source>
</evidence>
<dbReference type="PANTHER" id="PTHR43257">
    <property type="entry name" value="PYRUVATE DEHYDROGENASE E1 COMPONENT BETA SUBUNIT"/>
    <property type="match status" value="1"/>
</dbReference>
<gene>
    <name evidence="6" type="ORF">H8S44_03140</name>
</gene>
<evidence type="ECO:0000256" key="2">
    <source>
        <dbReference type="ARBA" id="ARBA00023002"/>
    </source>
</evidence>
<dbReference type="InterPro" id="IPR029061">
    <property type="entry name" value="THDP-binding"/>
</dbReference>
<evidence type="ECO:0000313" key="6">
    <source>
        <dbReference type="EMBL" id="MBC5658766.1"/>
    </source>
</evidence>
<keyword evidence="2" id="KW-0560">Oxidoreductase</keyword>
<dbReference type="Gene3D" id="3.40.50.970">
    <property type="match status" value="2"/>
</dbReference>
<dbReference type="PANTHER" id="PTHR43257:SF2">
    <property type="entry name" value="PYRUVATE DEHYDROGENASE E1 COMPONENT SUBUNIT BETA"/>
    <property type="match status" value="1"/>
</dbReference>
<dbReference type="SUPFAM" id="SSF52922">
    <property type="entry name" value="TK C-terminal domain-like"/>
    <property type="match status" value="1"/>
</dbReference>
<dbReference type="Pfam" id="PF02780">
    <property type="entry name" value="Transketolase_C"/>
    <property type="match status" value="1"/>
</dbReference>
<dbReference type="InterPro" id="IPR033248">
    <property type="entry name" value="Transketolase_C"/>
</dbReference>
<keyword evidence="3" id="KW-0786">Thiamine pyrophosphate</keyword>
<dbReference type="CDD" id="cd02000">
    <property type="entry name" value="TPP_E1_PDC_ADC_BCADC"/>
    <property type="match status" value="1"/>
</dbReference>
<organism evidence="6 7">
    <name type="scientific">Anaerosacchariphilus hominis</name>
    <dbReference type="NCBI Taxonomy" id="2763017"/>
    <lineage>
        <taxon>Bacteria</taxon>
        <taxon>Bacillati</taxon>
        <taxon>Bacillota</taxon>
        <taxon>Clostridia</taxon>
        <taxon>Lachnospirales</taxon>
        <taxon>Lachnospiraceae</taxon>
        <taxon>Anaerosacchariphilus</taxon>
    </lineage>
</organism>
<dbReference type="InterPro" id="IPR009014">
    <property type="entry name" value="Transketo_C/PFOR_II"/>
</dbReference>
<accession>A0A923RLW4</accession>
<evidence type="ECO:0000256" key="4">
    <source>
        <dbReference type="ARBA" id="ARBA00051911"/>
    </source>
</evidence>
<dbReference type="InterPro" id="IPR001017">
    <property type="entry name" value="DH_E1"/>
</dbReference>
<evidence type="ECO:0000259" key="5">
    <source>
        <dbReference type="SMART" id="SM00861"/>
    </source>
</evidence>
<dbReference type="RefSeq" id="WP_186873296.1">
    <property type="nucleotide sequence ID" value="NZ_JACOOR010000002.1"/>
</dbReference>
<dbReference type="AlphaFoldDB" id="A0A923RLW4"/>
<reference evidence="6" key="1">
    <citation type="submission" date="2020-08" db="EMBL/GenBank/DDBJ databases">
        <title>Genome public.</title>
        <authorList>
            <person name="Liu C."/>
            <person name="Sun Q."/>
        </authorList>
    </citation>
    <scope>NUCLEOTIDE SEQUENCE</scope>
    <source>
        <strain evidence="6">NSJ-68</strain>
    </source>
</reference>
<comment type="cofactor">
    <cofactor evidence="1">
        <name>thiamine diphosphate</name>
        <dbReference type="ChEBI" id="CHEBI:58937"/>
    </cofactor>
</comment>
<dbReference type="Pfam" id="PF00676">
    <property type="entry name" value="E1_dh"/>
    <property type="match status" value="1"/>
</dbReference>